<dbReference type="Gene3D" id="2.40.320.10">
    <property type="entry name" value="Hypothetical Protein Pfu-838710-001"/>
    <property type="match status" value="1"/>
</dbReference>
<feature type="chain" id="PRO_5015863806" description="CYTH domain-containing protein" evidence="1">
    <location>
        <begin position="35"/>
        <end position="288"/>
    </location>
</feature>
<evidence type="ECO:0008006" key="4">
    <source>
        <dbReference type="Google" id="ProtNLM"/>
    </source>
</evidence>
<gene>
    <name evidence="2" type="ORF">DFQ00_13920</name>
</gene>
<dbReference type="SUPFAM" id="SSF55154">
    <property type="entry name" value="CYTH-like phosphatases"/>
    <property type="match status" value="1"/>
</dbReference>
<keyword evidence="1" id="KW-0732">Signal</keyword>
<accession>A0A2V4V0N7</accession>
<evidence type="ECO:0000313" key="2">
    <source>
        <dbReference type="EMBL" id="PYE42336.1"/>
    </source>
</evidence>
<proteinExistence type="predicted"/>
<name>A0A2V4V0N7_PAEBA</name>
<evidence type="ECO:0000313" key="3">
    <source>
        <dbReference type="Proteomes" id="UP000247790"/>
    </source>
</evidence>
<dbReference type="Proteomes" id="UP000247790">
    <property type="component" value="Unassembled WGS sequence"/>
</dbReference>
<reference evidence="2 3" key="1">
    <citation type="submission" date="2018-06" db="EMBL/GenBank/DDBJ databases">
        <title>Genomic Encyclopedia of Type Strains, Phase III (KMG-III): the genomes of soil and plant-associated and newly described type strains.</title>
        <authorList>
            <person name="Whitman W."/>
        </authorList>
    </citation>
    <scope>NUCLEOTIDE SEQUENCE [LARGE SCALE GENOMIC DNA]</scope>
    <source>
        <strain evidence="2 3">CECT 7022</strain>
    </source>
</reference>
<sequence>MVLKKWKKITASLMLSIVTLGSGLTFLEAPPASAAANAVPSYEVKFLAKPELVLSNDGTPRSEVIQTLGLNSAPHSITVEYFDTHALGLDAQGWNVRFRKKDNKNNYELTYKKRYPVINGDINAALTLANQEGFDQSDDNYEAEIDWGYNKQTLSFSNTKKVDAKTSGTPLPSEKEALNLLLDKLPGKLKNWSASNWGKQQLTQARAYGPITFHRYEGAWNGQELTLEVWPIRNASGTGTENVVEVSFKTTDSSAVSGLRSQLMQVLQNKNWLIPADGLKTQTILERY</sequence>
<dbReference type="InterPro" id="IPR033469">
    <property type="entry name" value="CYTH-like_dom_sf"/>
</dbReference>
<evidence type="ECO:0000256" key="1">
    <source>
        <dbReference type="SAM" id="SignalP"/>
    </source>
</evidence>
<comment type="caution">
    <text evidence="2">The sequence shown here is derived from an EMBL/GenBank/DDBJ whole genome shotgun (WGS) entry which is preliminary data.</text>
</comment>
<feature type="signal peptide" evidence="1">
    <location>
        <begin position="1"/>
        <end position="34"/>
    </location>
</feature>
<dbReference type="AlphaFoldDB" id="A0A2V4V0N7"/>
<dbReference type="EMBL" id="QJSW01000039">
    <property type="protein sequence ID" value="PYE42336.1"/>
    <property type="molecule type" value="Genomic_DNA"/>
</dbReference>
<organism evidence="2 3">
    <name type="scientific">Paenibacillus barcinonensis</name>
    <dbReference type="NCBI Taxonomy" id="198119"/>
    <lineage>
        <taxon>Bacteria</taxon>
        <taxon>Bacillati</taxon>
        <taxon>Bacillota</taxon>
        <taxon>Bacilli</taxon>
        <taxon>Bacillales</taxon>
        <taxon>Paenibacillaceae</taxon>
        <taxon>Paenibacillus</taxon>
    </lineage>
</organism>
<protein>
    <recommendedName>
        <fullName evidence="4">CYTH domain-containing protein</fullName>
    </recommendedName>
</protein>